<proteinExistence type="predicted"/>
<keyword evidence="2" id="KW-1185">Reference proteome</keyword>
<evidence type="ECO:0000313" key="1">
    <source>
        <dbReference type="EMBL" id="MPC70223.1"/>
    </source>
</evidence>
<protein>
    <submittedName>
        <fullName evidence="1">Uncharacterized protein</fullName>
    </submittedName>
</protein>
<dbReference type="Proteomes" id="UP000324222">
    <property type="component" value="Unassembled WGS sequence"/>
</dbReference>
<dbReference type="AlphaFoldDB" id="A0A5B7HJ56"/>
<reference evidence="1 2" key="1">
    <citation type="submission" date="2019-05" db="EMBL/GenBank/DDBJ databases">
        <title>Another draft genome of Portunus trituberculatus and its Hox gene families provides insights of decapod evolution.</title>
        <authorList>
            <person name="Jeong J.-H."/>
            <person name="Song I."/>
            <person name="Kim S."/>
            <person name="Choi T."/>
            <person name="Kim D."/>
            <person name="Ryu S."/>
            <person name="Kim W."/>
        </authorList>
    </citation>
    <scope>NUCLEOTIDE SEQUENCE [LARGE SCALE GENOMIC DNA]</scope>
    <source>
        <tissue evidence="1">Muscle</tissue>
    </source>
</reference>
<dbReference type="EMBL" id="VSRR010030777">
    <property type="protein sequence ID" value="MPC70223.1"/>
    <property type="molecule type" value="Genomic_DNA"/>
</dbReference>
<comment type="caution">
    <text evidence="1">The sequence shown here is derived from an EMBL/GenBank/DDBJ whole genome shotgun (WGS) entry which is preliminary data.</text>
</comment>
<accession>A0A5B7HJ56</accession>
<gene>
    <name evidence="1" type="ORF">E2C01_064465</name>
</gene>
<evidence type="ECO:0000313" key="2">
    <source>
        <dbReference type="Proteomes" id="UP000324222"/>
    </source>
</evidence>
<name>A0A5B7HJ56_PORTR</name>
<sequence length="75" mass="8692">MQQPVDLLKSALMRVFFKDHERGPRRASRYMTSLTSLTVFVPRDNLDSGQVLKWYSIVTILLACAMSDCHQCCRR</sequence>
<organism evidence="1 2">
    <name type="scientific">Portunus trituberculatus</name>
    <name type="common">Swimming crab</name>
    <name type="synonym">Neptunus trituberculatus</name>
    <dbReference type="NCBI Taxonomy" id="210409"/>
    <lineage>
        <taxon>Eukaryota</taxon>
        <taxon>Metazoa</taxon>
        <taxon>Ecdysozoa</taxon>
        <taxon>Arthropoda</taxon>
        <taxon>Crustacea</taxon>
        <taxon>Multicrustacea</taxon>
        <taxon>Malacostraca</taxon>
        <taxon>Eumalacostraca</taxon>
        <taxon>Eucarida</taxon>
        <taxon>Decapoda</taxon>
        <taxon>Pleocyemata</taxon>
        <taxon>Brachyura</taxon>
        <taxon>Eubrachyura</taxon>
        <taxon>Portunoidea</taxon>
        <taxon>Portunidae</taxon>
        <taxon>Portuninae</taxon>
        <taxon>Portunus</taxon>
    </lineage>
</organism>